<evidence type="ECO:0000256" key="3">
    <source>
        <dbReference type="ARBA" id="ARBA00022801"/>
    </source>
</evidence>
<dbReference type="EMBL" id="JAROKN010000119">
    <property type="protein sequence ID" value="MDF9279651.1"/>
    <property type="molecule type" value="Genomic_DNA"/>
</dbReference>
<dbReference type="Proteomes" id="UP001220456">
    <property type="component" value="Unassembled WGS sequence"/>
</dbReference>
<evidence type="ECO:0000313" key="8">
    <source>
        <dbReference type="EMBL" id="MDF9279651.1"/>
    </source>
</evidence>
<dbReference type="GO" id="GO:0008237">
    <property type="term" value="F:metallopeptidase activity"/>
    <property type="evidence" value="ECO:0007669"/>
    <property type="project" value="UniProtKB-KW"/>
</dbReference>
<dbReference type="InterPro" id="IPR024079">
    <property type="entry name" value="MetalloPept_cat_dom_sf"/>
</dbReference>
<evidence type="ECO:0000256" key="4">
    <source>
        <dbReference type="ARBA" id="ARBA00022833"/>
    </source>
</evidence>
<keyword evidence="3" id="KW-0378">Hydrolase</keyword>
<dbReference type="Pfam" id="PF00413">
    <property type="entry name" value="Peptidase_M10"/>
    <property type="match status" value="1"/>
</dbReference>
<keyword evidence="2" id="KW-0479">Metal-binding</keyword>
<dbReference type="SMART" id="SM00235">
    <property type="entry name" value="ZnMc"/>
    <property type="match status" value="1"/>
</dbReference>
<keyword evidence="9" id="KW-1185">Reference proteome</keyword>
<keyword evidence="6" id="KW-1133">Transmembrane helix</keyword>
<organism evidence="8 9">
    <name type="scientific">Arthrobacter vasquezii</name>
    <dbReference type="NCBI Taxonomy" id="2977629"/>
    <lineage>
        <taxon>Bacteria</taxon>
        <taxon>Bacillati</taxon>
        <taxon>Actinomycetota</taxon>
        <taxon>Actinomycetes</taxon>
        <taxon>Micrococcales</taxon>
        <taxon>Micrococcaceae</taxon>
        <taxon>Arthrobacter</taxon>
    </lineage>
</organism>
<feature type="domain" description="Peptidase metallopeptidase" evidence="7">
    <location>
        <begin position="61"/>
        <end position="200"/>
    </location>
</feature>
<sequence length="204" mass="22337">RRTLTWHGEASYRPHGGGPVSHQGFQNRTQSRGNRITSIVGVLAIVLLMSVPSGASAYTFTGCKWPSANIAWSNQTSGTYSTAALAAGNRWSQLSDVNLSATGGNIRVYQSYTGADGYAGYSYWSCPYYGQTISAEARLNTYYADAYPTLKKKTVFVHEIGHAVGLHHSQYSNAVMYTCPACVYNNYYYSDPQSDDIAGMNARY</sequence>
<evidence type="ECO:0000256" key="5">
    <source>
        <dbReference type="SAM" id="MobiDB-lite"/>
    </source>
</evidence>
<dbReference type="InterPro" id="IPR006026">
    <property type="entry name" value="Peptidase_Metallo"/>
</dbReference>
<reference evidence="8 9" key="1">
    <citation type="journal article" date="2023" name="Int. J. Syst. Evol. Microbiol.">
        <title>Arthrobacter vasquezii sp. nov., isolated from a soil sample from Union Glacier, Antarctica.</title>
        <authorList>
            <person name="Valenzuela-Ibaceta F."/>
            <person name="Carrasco V."/>
            <person name="Lagos-Moraga S."/>
            <person name="Dietz-Vargas C."/>
            <person name="Navarro C.A."/>
            <person name="Perez-Donoso J.M."/>
        </authorList>
    </citation>
    <scope>NUCLEOTIDE SEQUENCE [LARGE SCALE GENOMIC DNA]</scope>
    <source>
        <strain evidence="8 9">EH-1B-1</strain>
    </source>
</reference>
<comment type="caution">
    <text evidence="8">The sequence shown here is derived from an EMBL/GenBank/DDBJ whole genome shotgun (WGS) entry which is preliminary data.</text>
</comment>
<evidence type="ECO:0000313" key="9">
    <source>
        <dbReference type="Proteomes" id="UP001220456"/>
    </source>
</evidence>
<dbReference type="RefSeq" id="WP_277359942.1">
    <property type="nucleotide sequence ID" value="NZ_JAROKN010000119.1"/>
</dbReference>
<name>A0ABT6CZW8_9MICC</name>
<keyword evidence="8" id="KW-0482">Metalloprotease</keyword>
<dbReference type="InterPro" id="IPR001818">
    <property type="entry name" value="Pept_M10_metallopeptidase"/>
</dbReference>
<feature type="transmembrane region" description="Helical" evidence="6">
    <location>
        <begin position="36"/>
        <end position="60"/>
    </location>
</feature>
<evidence type="ECO:0000256" key="6">
    <source>
        <dbReference type="SAM" id="Phobius"/>
    </source>
</evidence>
<evidence type="ECO:0000256" key="1">
    <source>
        <dbReference type="ARBA" id="ARBA00022670"/>
    </source>
</evidence>
<accession>A0ABT6CZW8</accession>
<keyword evidence="6" id="KW-0812">Transmembrane</keyword>
<keyword evidence="1" id="KW-0645">Protease</keyword>
<keyword evidence="6" id="KW-0472">Membrane</keyword>
<protein>
    <submittedName>
        <fullName evidence="8">M57 family metalloprotease</fullName>
    </submittedName>
</protein>
<dbReference type="Gene3D" id="3.40.390.10">
    <property type="entry name" value="Collagenase (Catalytic Domain)"/>
    <property type="match status" value="1"/>
</dbReference>
<dbReference type="PRINTS" id="PR00138">
    <property type="entry name" value="MATRIXIN"/>
</dbReference>
<dbReference type="SUPFAM" id="SSF55486">
    <property type="entry name" value="Metalloproteases ('zincins'), catalytic domain"/>
    <property type="match status" value="1"/>
</dbReference>
<proteinExistence type="predicted"/>
<dbReference type="InterPro" id="IPR021190">
    <property type="entry name" value="Pept_M10A"/>
</dbReference>
<feature type="non-terminal residue" evidence="8">
    <location>
        <position position="1"/>
    </location>
</feature>
<gene>
    <name evidence="8" type="ORF">P4U43_17860</name>
</gene>
<evidence type="ECO:0000256" key="2">
    <source>
        <dbReference type="ARBA" id="ARBA00022723"/>
    </source>
</evidence>
<feature type="region of interest" description="Disordered" evidence="5">
    <location>
        <begin position="1"/>
        <end position="27"/>
    </location>
</feature>
<keyword evidence="4" id="KW-0862">Zinc</keyword>
<evidence type="ECO:0000259" key="7">
    <source>
        <dbReference type="SMART" id="SM00235"/>
    </source>
</evidence>